<evidence type="ECO:0000313" key="4">
    <source>
        <dbReference type="Proteomes" id="UP001143304"/>
    </source>
</evidence>
<dbReference type="Gene3D" id="3.20.20.140">
    <property type="entry name" value="Metal-dependent hydrolases"/>
    <property type="match status" value="1"/>
</dbReference>
<comment type="caution">
    <text evidence="3">The sequence shown here is derived from an EMBL/GenBank/DDBJ whole genome shotgun (WGS) entry which is preliminary data.</text>
</comment>
<keyword evidence="4" id="KW-1185">Reference proteome</keyword>
<feature type="domain" description="Amidohydrolase-related" evidence="2">
    <location>
        <begin position="129"/>
        <end position="394"/>
    </location>
</feature>
<organism evidence="3 4">
    <name type="scientific">Candidatus Marimicrobium litorale</name>
    <dbReference type="NCBI Taxonomy" id="2518991"/>
    <lineage>
        <taxon>Bacteria</taxon>
        <taxon>Pseudomonadati</taxon>
        <taxon>Pseudomonadota</taxon>
        <taxon>Gammaproteobacteria</taxon>
        <taxon>Cellvibrionales</taxon>
        <taxon>Halieaceae</taxon>
        <taxon>Marimicrobium</taxon>
    </lineage>
</organism>
<dbReference type="InterPro" id="IPR032465">
    <property type="entry name" value="ACMSD"/>
</dbReference>
<dbReference type="PANTHER" id="PTHR21240">
    <property type="entry name" value="2-AMINO-3-CARBOXYLMUCONATE-6-SEMIALDEHYDE DECARBOXYLASE"/>
    <property type="match status" value="1"/>
</dbReference>
<keyword evidence="1" id="KW-0456">Lyase</keyword>
<dbReference type="SUPFAM" id="SSF51556">
    <property type="entry name" value="Metallo-dependent hydrolases"/>
    <property type="match status" value="1"/>
</dbReference>
<dbReference type="PANTHER" id="PTHR21240:SF28">
    <property type="entry name" value="ISO-OROTATE DECARBOXYLASE (EUROFUNG)"/>
    <property type="match status" value="1"/>
</dbReference>
<name>A0ABT3T414_9GAMM</name>
<accession>A0ABT3T414</accession>
<evidence type="ECO:0000313" key="3">
    <source>
        <dbReference type="EMBL" id="MCX2977021.1"/>
    </source>
</evidence>
<dbReference type="InterPro" id="IPR006680">
    <property type="entry name" value="Amidohydro-rel"/>
</dbReference>
<sequence>MSKLAIISSDCHAGALPEGYKPYLPAEFHTAADAWWLEYAREMMKRMGTFFDQEAAEEFNARSGDQGAGRMDPAAASTAARATDSELWDFLCDPDSIIAPRRGEYLPEVRLKELEEDGIAGEVIFPQMAPFGAGLMQYRHEVSAEQSLAGNRAYNHWLADLCKGNPGRHAGVAIVNVDDIATTVSDIREAHKMGLFGGVLLPTSTGHHPFYHDYRRYEPLWSVCEELNMPIHTHSGWSPDYGDAGSATMMYISEVDMWAQRPFTALLWSGVFEKHPGLKMIFTETGCAWIIETLRVLNFKIDNPIFAHFTKNMSLTPTEYFQRNCFIGASFLAPHEIGSRHDIGINKLMWGSDYPHMEGTWPDTMNKLRETFHAVSEKEVRAILGENAIDVFGFDRSLIESAASRIGPDISAIRQAPKAA</sequence>
<reference evidence="3" key="1">
    <citation type="submission" date="2019-02" db="EMBL/GenBank/DDBJ databases">
        <authorList>
            <person name="Li S.-H."/>
        </authorList>
    </citation>
    <scope>NUCLEOTIDE SEQUENCE</scope>
    <source>
        <strain evidence="3">IMCC11814</strain>
    </source>
</reference>
<dbReference type="Proteomes" id="UP001143304">
    <property type="component" value="Unassembled WGS sequence"/>
</dbReference>
<evidence type="ECO:0000259" key="2">
    <source>
        <dbReference type="Pfam" id="PF04909"/>
    </source>
</evidence>
<protein>
    <submittedName>
        <fullName evidence="3">Amidohydrolase</fullName>
    </submittedName>
</protein>
<evidence type="ECO:0000256" key="1">
    <source>
        <dbReference type="ARBA" id="ARBA00023239"/>
    </source>
</evidence>
<gene>
    <name evidence="3" type="ORF">EYC82_06605</name>
</gene>
<dbReference type="Pfam" id="PF04909">
    <property type="entry name" value="Amidohydro_2"/>
    <property type="match status" value="1"/>
</dbReference>
<dbReference type="EMBL" id="SHNO01000001">
    <property type="protein sequence ID" value="MCX2977021.1"/>
    <property type="molecule type" value="Genomic_DNA"/>
</dbReference>
<dbReference type="InterPro" id="IPR032466">
    <property type="entry name" value="Metal_Hydrolase"/>
</dbReference>
<dbReference type="RefSeq" id="WP_279248749.1">
    <property type="nucleotide sequence ID" value="NZ_SHNO01000001.1"/>
</dbReference>
<proteinExistence type="predicted"/>